<evidence type="ECO:0000256" key="2">
    <source>
        <dbReference type="SAM" id="Phobius"/>
    </source>
</evidence>
<evidence type="ECO:0000313" key="3">
    <source>
        <dbReference type="EMBL" id="RNJ27110.1"/>
    </source>
</evidence>
<feature type="compositionally biased region" description="Low complexity" evidence="1">
    <location>
        <begin position="353"/>
        <end position="411"/>
    </location>
</feature>
<keyword evidence="4" id="KW-1185">Reference proteome</keyword>
<proteinExistence type="predicted"/>
<comment type="caution">
    <text evidence="3">The sequence shown here is derived from an EMBL/GenBank/DDBJ whole genome shotgun (WGS) entry which is preliminary data.</text>
</comment>
<dbReference type="EMBL" id="RJJC01000001">
    <property type="protein sequence ID" value="RNJ27110.1"/>
    <property type="molecule type" value="Genomic_DNA"/>
</dbReference>
<gene>
    <name evidence="3" type="ORF">Nmn1133_10780</name>
</gene>
<sequence>MNKRTLAALTAVLLLAAAGATATGAFSGSPDAIAADLSAAPADGPNGAYATVDENGQLAVDLGERVNRRGVTRFAAVFELSYADETSTDGESTDEEPATVWLSDDSDAVTFTALSNSIEGEPNAIELDPGESISVGVTVDSTAVGDFSVEDVTVHGTLTDENGETVVEVSQPEPGVVEAKTTAAAPDDPVVIDTTAVNADAEESDPTLDSLSVTTTRETDLTVQVSSNDEPETAPTLESETGGETFGYLSVEHPENPDSEIGGASFEFSVPKSELAASELDPDDVTLYRFTGGTWTDVPTSEAGQSPDAFLFRADSPGLSEFAIGERTADTEPAPDPDPEPTTPVDETDTPTDTDTPTPTATPTDTGTVTPAATDTPTPAETATPGPTATPTATATATETEPATETSGSQPGFGVLAALVVVAGTLAVYRRRKS</sequence>
<protein>
    <submittedName>
        <fullName evidence="3">PGF-pre-PGF domain-containing protein</fullName>
    </submittedName>
</protein>
<feature type="region of interest" description="Disordered" evidence="1">
    <location>
        <begin position="328"/>
        <end position="411"/>
    </location>
</feature>
<name>A0AAJ4UWP0_9EURY</name>
<keyword evidence="2" id="KW-0472">Membrane</keyword>
<keyword evidence="2" id="KW-0812">Transmembrane</keyword>
<dbReference type="InterPro" id="IPR026453">
    <property type="entry name" value="PGF_pre_PGF"/>
</dbReference>
<evidence type="ECO:0000256" key="1">
    <source>
        <dbReference type="SAM" id="MobiDB-lite"/>
    </source>
</evidence>
<dbReference type="NCBIfam" id="TIGR04213">
    <property type="entry name" value="PGF_pre_PGF"/>
    <property type="match status" value="1"/>
</dbReference>
<evidence type="ECO:0000313" key="4">
    <source>
        <dbReference type="Proteomes" id="UP000270581"/>
    </source>
</evidence>
<dbReference type="AlphaFoldDB" id="A0AAJ4UWP0"/>
<reference evidence="3 4" key="1">
    <citation type="submission" date="2018-11" db="EMBL/GenBank/DDBJ databases">
        <title>Genome sequences of Natronomonas sp. CBA1133.</title>
        <authorList>
            <person name="Roh S.W."/>
            <person name="Cha I.-T."/>
        </authorList>
    </citation>
    <scope>NUCLEOTIDE SEQUENCE [LARGE SCALE GENOMIC DNA]</scope>
    <source>
        <strain evidence="3 4">CBA1133</strain>
    </source>
</reference>
<feature type="transmembrane region" description="Helical" evidence="2">
    <location>
        <begin position="412"/>
        <end position="429"/>
    </location>
</feature>
<dbReference type="RefSeq" id="WP_123124403.1">
    <property type="nucleotide sequence ID" value="NZ_RJJC01000001.1"/>
</dbReference>
<organism evidence="3 4">
    <name type="scientific">Halosegnis longus</name>
    <dbReference type="NCBI Taxonomy" id="2216012"/>
    <lineage>
        <taxon>Archaea</taxon>
        <taxon>Methanobacteriati</taxon>
        <taxon>Methanobacteriota</taxon>
        <taxon>Stenosarchaea group</taxon>
        <taxon>Halobacteria</taxon>
        <taxon>Halobacteriales</taxon>
        <taxon>Natronomonadaceae</taxon>
        <taxon>Halosegnis</taxon>
    </lineage>
</organism>
<accession>A0AAJ4UWP0</accession>
<feature type="region of interest" description="Disordered" evidence="1">
    <location>
        <begin position="222"/>
        <end position="265"/>
    </location>
</feature>
<keyword evidence="2" id="KW-1133">Transmembrane helix</keyword>
<dbReference type="Proteomes" id="UP000270581">
    <property type="component" value="Unassembled WGS sequence"/>
</dbReference>